<feature type="binding site" evidence="14">
    <location>
        <position position="960"/>
    </location>
    <ligand>
        <name>substrate</name>
    </ligand>
</feature>
<dbReference type="PROSITE" id="PS00197">
    <property type="entry name" value="2FE2S_FER_1"/>
    <property type="match status" value="1"/>
</dbReference>
<keyword evidence="10 15" id="KW-0411">Iron-sulfur</keyword>
<feature type="binding site" evidence="15">
    <location>
        <position position="1127"/>
    </location>
    <ligand>
        <name>Mo-molybdopterin</name>
        <dbReference type="ChEBI" id="CHEBI:71302"/>
    </ligand>
    <ligandPart>
        <name>Mo</name>
        <dbReference type="ChEBI" id="CHEBI:28685"/>
    </ligandPart>
</feature>
<dbReference type="FunFam" id="3.30.465.10:FF:000004">
    <property type="entry name" value="Xanthine dehydrogenase/oxidase"/>
    <property type="match status" value="1"/>
</dbReference>
<dbReference type="InterPro" id="IPR036010">
    <property type="entry name" value="2Fe-2S_ferredoxin-like_sf"/>
</dbReference>
<evidence type="ECO:0000259" key="16">
    <source>
        <dbReference type="PROSITE" id="PS51085"/>
    </source>
</evidence>
<dbReference type="Pfam" id="PF00111">
    <property type="entry name" value="Fer2"/>
    <property type="match status" value="1"/>
</dbReference>
<accession>A0A2T0FP04</accession>
<dbReference type="GeneID" id="36518057"/>
<organism evidence="18 19">
    <name type="scientific">Wickerhamiella sorbophila</name>
    <dbReference type="NCBI Taxonomy" id="45607"/>
    <lineage>
        <taxon>Eukaryota</taxon>
        <taxon>Fungi</taxon>
        <taxon>Dikarya</taxon>
        <taxon>Ascomycota</taxon>
        <taxon>Saccharomycotina</taxon>
        <taxon>Dipodascomycetes</taxon>
        <taxon>Dipodascales</taxon>
        <taxon>Trichomonascaceae</taxon>
        <taxon>Wickerhamiella</taxon>
    </lineage>
</organism>
<dbReference type="Gene3D" id="3.30.43.10">
    <property type="entry name" value="Uridine Diphospho-n-acetylenolpyruvylglucosamine Reductase, domain 2"/>
    <property type="match status" value="1"/>
</dbReference>
<dbReference type="STRING" id="45607.A0A2T0FP04"/>
<feature type="binding site" evidence="14">
    <location>
        <position position="419"/>
    </location>
    <ligand>
        <name>FAD</name>
        <dbReference type="ChEBI" id="CHEBI:57692"/>
    </ligand>
</feature>
<proteinExistence type="inferred from homology"/>
<evidence type="ECO:0000256" key="3">
    <source>
        <dbReference type="ARBA" id="ARBA00022505"/>
    </source>
</evidence>
<keyword evidence="8" id="KW-0560">Oxidoreductase</keyword>
<dbReference type="Gene3D" id="3.30.465.10">
    <property type="match status" value="1"/>
</dbReference>
<feature type="binding site" evidence="15">
    <location>
        <position position="47"/>
    </location>
    <ligand>
        <name>[2Fe-2S] cluster</name>
        <dbReference type="ChEBI" id="CHEBI:190135"/>
        <label>1</label>
    </ligand>
</feature>
<keyword evidence="7 14" id="KW-0274">FAD</keyword>
<feature type="binding site" evidence="14">
    <location>
        <position position="848"/>
    </location>
    <ligand>
        <name>substrate</name>
    </ligand>
</feature>
<feature type="binding site" evidence="14">
    <location>
        <position position="396"/>
    </location>
    <ligand>
        <name>FAD</name>
        <dbReference type="ChEBI" id="CHEBI:57692"/>
    </ligand>
</feature>
<evidence type="ECO:0000256" key="8">
    <source>
        <dbReference type="ARBA" id="ARBA00023002"/>
    </source>
</evidence>
<comment type="similarity">
    <text evidence="2">Belongs to the xanthine dehydrogenase family.</text>
</comment>
<dbReference type="GO" id="GO:0071949">
    <property type="term" value="F:FAD binding"/>
    <property type="evidence" value="ECO:0007669"/>
    <property type="project" value="InterPro"/>
</dbReference>
<feature type="binding site" evidence="14">
    <location>
        <begin position="315"/>
        <end position="322"/>
    </location>
    <ligand>
        <name>FAD</name>
        <dbReference type="ChEBI" id="CHEBI:57692"/>
    </ligand>
</feature>
<evidence type="ECO:0000256" key="1">
    <source>
        <dbReference type="ARBA" id="ARBA00001974"/>
    </source>
</evidence>
<dbReference type="FunFam" id="3.10.20.30:FF:000012">
    <property type="entry name" value="Xanthine dehydrogenase/oxidase"/>
    <property type="match status" value="1"/>
</dbReference>
<dbReference type="FunFam" id="3.30.365.10:FF:000002">
    <property type="entry name" value="Xanthine dehydrogenase oxidase"/>
    <property type="match status" value="1"/>
</dbReference>
<comment type="cofactor">
    <cofactor evidence="15">
        <name>Mo-molybdopterin</name>
        <dbReference type="ChEBI" id="CHEBI:71302"/>
    </cofactor>
    <text evidence="15">Binds 1 Mo-molybdopterin (Mo-MPT) cofactor per subunit.</text>
</comment>
<dbReference type="PANTHER" id="PTHR45444">
    <property type="entry name" value="XANTHINE DEHYDROGENASE"/>
    <property type="match status" value="1"/>
</dbReference>
<dbReference type="PIRSF" id="PIRSF000127">
    <property type="entry name" value="Xanthine_DH"/>
    <property type="match status" value="1"/>
</dbReference>
<dbReference type="InterPro" id="IPR036318">
    <property type="entry name" value="FAD-bd_PCMH-like_sf"/>
</dbReference>
<dbReference type="PANTHER" id="PTHR45444:SF3">
    <property type="entry name" value="XANTHINE DEHYDROGENASE"/>
    <property type="match status" value="1"/>
</dbReference>
<dbReference type="InterPro" id="IPR001041">
    <property type="entry name" value="2Fe-2S_ferredoxin-type"/>
</dbReference>
<gene>
    <name evidence="18" type="ORF">B9G98_04309</name>
</gene>
<dbReference type="InterPro" id="IPR016167">
    <property type="entry name" value="FAD-bd_PCMH_sub1"/>
</dbReference>
<dbReference type="InterPro" id="IPR008274">
    <property type="entry name" value="AldOxase/xan_DH_MoCoBD1"/>
</dbReference>
<dbReference type="InterPro" id="IPR002888">
    <property type="entry name" value="2Fe-2S-bd"/>
</dbReference>
<comment type="cofactor">
    <cofactor evidence="15">
        <name>[2Fe-2S] cluster</name>
        <dbReference type="ChEBI" id="CHEBI:190135"/>
    </cofactor>
    <text evidence="15">Binds 2 [2Fe-2S] clusters.</text>
</comment>
<evidence type="ECO:0000256" key="5">
    <source>
        <dbReference type="ARBA" id="ARBA00022714"/>
    </source>
</evidence>
<dbReference type="InterPro" id="IPR036856">
    <property type="entry name" value="Ald_Oxase/Xan_DH_a/b_sf"/>
</dbReference>
<name>A0A2T0FP04_9ASCO</name>
<protein>
    <submittedName>
        <fullName evidence="18">Xanthine dehydrogenase</fullName>
    </submittedName>
</protein>
<keyword evidence="11" id="KW-0520">NAD</keyword>
<feature type="binding site" evidence="15">
    <location>
        <position position="813"/>
    </location>
    <ligand>
        <name>Mo-molybdopterin</name>
        <dbReference type="ChEBI" id="CHEBI:71302"/>
    </ligand>
    <ligandPart>
        <name>Mo</name>
        <dbReference type="ChEBI" id="CHEBI:28685"/>
    </ligandPart>
</feature>
<keyword evidence="6 15" id="KW-0479">Metal-binding</keyword>
<dbReference type="GO" id="GO:0051537">
    <property type="term" value="F:2 iron, 2 sulfur cluster binding"/>
    <property type="evidence" value="ECO:0007669"/>
    <property type="project" value="UniProtKB-KW"/>
</dbReference>
<dbReference type="EMBL" id="NDIQ01000022">
    <property type="protein sequence ID" value="PRT56689.1"/>
    <property type="molecule type" value="Genomic_DNA"/>
</dbReference>
<dbReference type="InterPro" id="IPR036884">
    <property type="entry name" value="2Fe-2S-bd_dom_sf"/>
</dbReference>
<dbReference type="SUPFAM" id="SSF54292">
    <property type="entry name" value="2Fe-2S ferredoxin-like"/>
    <property type="match status" value="1"/>
</dbReference>
<feature type="binding site" evidence="15">
    <location>
        <position position="111"/>
    </location>
    <ligand>
        <name>[2Fe-2S] cluster</name>
        <dbReference type="ChEBI" id="CHEBI:190135"/>
        <label>2</label>
    </ligand>
</feature>
<feature type="active site" description="Proton acceptor" evidence="13">
    <location>
        <position position="1313"/>
    </location>
</feature>
<dbReference type="Proteomes" id="UP000238350">
    <property type="component" value="Unassembled WGS sequence"/>
</dbReference>
<evidence type="ECO:0000313" key="18">
    <source>
        <dbReference type="EMBL" id="PRT56689.1"/>
    </source>
</evidence>
<dbReference type="SUPFAM" id="SSF56003">
    <property type="entry name" value="Molybdenum cofactor-binding domain"/>
    <property type="match status" value="1"/>
</dbReference>
<dbReference type="InterPro" id="IPR016169">
    <property type="entry name" value="FAD-bd_PCMH_sub2"/>
</dbReference>
<feature type="binding site" evidence="14">
    <location>
        <position position="926"/>
    </location>
    <ligand>
        <name>substrate</name>
    </ligand>
</feature>
<keyword evidence="3 15" id="KW-0500">Molybdenum</keyword>
<evidence type="ECO:0000313" key="19">
    <source>
        <dbReference type="Proteomes" id="UP000238350"/>
    </source>
</evidence>
<dbReference type="Pfam" id="PF03450">
    <property type="entry name" value="CO_deh_flav_C"/>
    <property type="match status" value="1"/>
</dbReference>
<evidence type="ECO:0000256" key="4">
    <source>
        <dbReference type="ARBA" id="ARBA00022630"/>
    </source>
</evidence>
<dbReference type="GO" id="GO:0016491">
    <property type="term" value="F:oxidoreductase activity"/>
    <property type="evidence" value="ECO:0007669"/>
    <property type="project" value="UniProtKB-KW"/>
</dbReference>
<evidence type="ECO:0000256" key="6">
    <source>
        <dbReference type="ARBA" id="ARBA00022723"/>
    </source>
</evidence>
<feature type="binding site" evidence="14">
    <location>
        <position position="483"/>
    </location>
    <ligand>
        <name>FAD</name>
        <dbReference type="ChEBI" id="CHEBI:57692"/>
    </ligand>
</feature>
<dbReference type="FunFam" id="3.30.43.10:FF:000001">
    <property type="entry name" value="Xanthine dehydrogenase/oxidase"/>
    <property type="match status" value="1"/>
</dbReference>
<dbReference type="SMART" id="SM01008">
    <property type="entry name" value="Ald_Xan_dh_C"/>
    <property type="match status" value="1"/>
</dbReference>
<dbReference type="Gene3D" id="1.10.150.120">
    <property type="entry name" value="[2Fe-2S]-binding domain"/>
    <property type="match status" value="1"/>
</dbReference>
<comment type="cofactor">
    <cofactor evidence="1 14">
        <name>FAD</name>
        <dbReference type="ChEBI" id="CHEBI:57692"/>
    </cofactor>
</comment>
<feature type="binding site" evidence="15">
    <location>
        <position position="844"/>
    </location>
    <ligand>
        <name>Mo-molybdopterin</name>
        <dbReference type="ChEBI" id="CHEBI:71302"/>
    </ligand>
    <ligandPart>
        <name>Mo</name>
        <dbReference type="ChEBI" id="CHEBI:28685"/>
    </ligandPart>
</feature>
<evidence type="ECO:0000256" key="15">
    <source>
        <dbReference type="PIRSR" id="PIRSR000127-3"/>
    </source>
</evidence>
<evidence type="ECO:0000256" key="11">
    <source>
        <dbReference type="ARBA" id="ARBA00023027"/>
    </source>
</evidence>
<dbReference type="InterPro" id="IPR006058">
    <property type="entry name" value="2Fe2S_fd_BS"/>
</dbReference>
<evidence type="ECO:0000256" key="13">
    <source>
        <dbReference type="PIRSR" id="PIRSR000127-1"/>
    </source>
</evidence>
<dbReference type="FunFam" id="3.30.365.10:FF:000001">
    <property type="entry name" value="Xanthine dehydrogenase oxidase"/>
    <property type="match status" value="1"/>
</dbReference>
<feature type="binding site" evidence="15">
    <location>
        <position position="72"/>
    </location>
    <ligand>
        <name>[2Fe-2S] cluster</name>
        <dbReference type="ChEBI" id="CHEBI:190135"/>
        <label>1</label>
    </ligand>
</feature>
<evidence type="ECO:0000256" key="10">
    <source>
        <dbReference type="ARBA" id="ARBA00023014"/>
    </source>
</evidence>
<dbReference type="PROSITE" id="PS51387">
    <property type="entry name" value="FAD_PCMH"/>
    <property type="match status" value="1"/>
</dbReference>
<feature type="binding site" evidence="15">
    <location>
        <position position="147"/>
    </location>
    <ligand>
        <name>[2Fe-2S] cluster</name>
        <dbReference type="ChEBI" id="CHEBI:190135"/>
        <label>2</label>
    </ligand>
</feature>
<dbReference type="Gene3D" id="3.30.390.50">
    <property type="entry name" value="CO dehydrogenase flavoprotein, C-terminal domain"/>
    <property type="match status" value="1"/>
</dbReference>
<dbReference type="Gene3D" id="3.10.20.30">
    <property type="match status" value="1"/>
</dbReference>
<feature type="binding site" evidence="15">
    <location>
        <position position="149"/>
    </location>
    <ligand>
        <name>[2Fe-2S] cluster</name>
        <dbReference type="ChEBI" id="CHEBI:190135"/>
        <label>2</label>
    </ligand>
</feature>
<dbReference type="SUPFAM" id="SSF55447">
    <property type="entry name" value="CO dehydrogenase flavoprotein C-terminal domain-like"/>
    <property type="match status" value="1"/>
</dbReference>
<evidence type="ECO:0000256" key="2">
    <source>
        <dbReference type="ARBA" id="ARBA00006849"/>
    </source>
</evidence>
<dbReference type="InterPro" id="IPR005107">
    <property type="entry name" value="CO_DH_flav_C"/>
</dbReference>
<keyword evidence="19" id="KW-1185">Reference proteome</keyword>
<dbReference type="Gene3D" id="3.90.1170.50">
    <property type="entry name" value="Aldehyde oxidase/xanthine dehydrogenase, a/b hammerhead"/>
    <property type="match status" value="1"/>
</dbReference>
<dbReference type="Pfam" id="PF01315">
    <property type="entry name" value="Ald_Xan_dh_C"/>
    <property type="match status" value="1"/>
</dbReference>
<dbReference type="Pfam" id="PF00941">
    <property type="entry name" value="FAD_binding_5"/>
    <property type="match status" value="1"/>
</dbReference>
<dbReference type="Pfam" id="PF20256">
    <property type="entry name" value="MoCoBD_2"/>
    <property type="match status" value="1"/>
</dbReference>
<dbReference type="RefSeq" id="XP_024666634.1">
    <property type="nucleotide sequence ID" value="XM_024810866.1"/>
</dbReference>
<evidence type="ECO:0000256" key="9">
    <source>
        <dbReference type="ARBA" id="ARBA00023004"/>
    </source>
</evidence>
<dbReference type="SUPFAM" id="SSF54665">
    <property type="entry name" value="CO dehydrogenase molybdoprotein N-domain-like"/>
    <property type="match status" value="1"/>
</dbReference>
<dbReference type="InterPro" id="IPR000674">
    <property type="entry name" value="Ald_Oxase/Xan_DH_a/b"/>
</dbReference>
<dbReference type="InterPro" id="IPR016208">
    <property type="entry name" value="Ald_Oxase/xanthine_DH-like"/>
</dbReference>
<dbReference type="Gene3D" id="3.30.365.10">
    <property type="entry name" value="Aldehyde oxidase/xanthine dehydrogenase, molybdopterin binding domain"/>
    <property type="match status" value="4"/>
</dbReference>
<evidence type="ECO:0000259" key="17">
    <source>
        <dbReference type="PROSITE" id="PS51387"/>
    </source>
</evidence>
<dbReference type="InterPro" id="IPR046867">
    <property type="entry name" value="AldOxase/xan_DH_MoCoBD2"/>
</dbReference>
<dbReference type="GO" id="GO:0005506">
    <property type="term" value="F:iron ion binding"/>
    <property type="evidence" value="ECO:0007669"/>
    <property type="project" value="InterPro"/>
</dbReference>
<feature type="domain" description="FAD-binding PCMH-type" evidence="17">
    <location>
        <begin position="287"/>
        <end position="475"/>
    </location>
</feature>
<keyword evidence="9 15" id="KW-0408">Iron</keyword>
<dbReference type="PROSITE" id="PS51085">
    <property type="entry name" value="2FE2S_FER_2"/>
    <property type="match status" value="1"/>
</dbReference>
<keyword evidence="4" id="KW-0285">Flavoprotein</keyword>
<feature type="domain" description="2Fe-2S ferredoxin-type" evidence="16">
    <location>
        <begin position="4"/>
        <end position="90"/>
    </location>
</feature>
<dbReference type="InterPro" id="IPR002346">
    <property type="entry name" value="Mopterin_DH_FAD-bd"/>
</dbReference>
<dbReference type="Pfam" id="PF01799">
    <property type="entry name" value="Fer2_2"/>
    <property type="match status" value="1"/>
</dbReference>
<feature type="binding site" evidence="15">
    <location>
        <position position="42"/>
    </location>
    <ligand>
        <name>[2Fe-2S] cluster</name>
        <dbReference type="ChEBI" id="CHEBI:190135"/>
        <label>1</label>
    </ligand>
</feature>
<dbReference type="InterPro" id="IPR036683">
    <property type="entry name" value="CO_DH_flav_C_dom_sf"/>
</dbReference>
<dbReference type="InterPro" id="IPR012675">
    <property type="entry name" value="Beta-grasp_dom_sf"/>
</dbReference>
<evidence type="ECO:0000256" key="7">
    <source>
        <dbReference type="ARBA" id="ARBA00022827"/>
    </source>
</evidence>
<dbReference type="Pfam" id="PF02738">
    <property type="entry name" value="MoCoBD_1"/>
    <property type="match status" value="1"/>
</dbReference>
<dbReference type="InterPro" id="IPR016166">
    <property type="entry name" value="FAD-bd_PCMH"/>
</dbReference>
<sequence length="1379" mass="151011">MSKQTLEFYLNGKKQVLHAADPTMTALEYVRSVGLTGTKLGCQEGGCGACTMTISEWDPEQNKPKYYAINGCIVPLILVDGKHLITVEGIGNAENPHAVQERIAKFHGSQCGFCTPGIVMSLYSLLRNTDGKPSREQISEAFDGNLCRCTGYKPIIDAAETFVCAKGADCCRNKKSETDEPVANGNGVANGHSFVDDLATEIIEESLANGNGKPNGVSHSNGHMNGASECSKGANCCKKGSVSDEAANGAKKTFKTPNGLELKAYPHSELIFPPALRRYEYKQLRIVAPDGSVWYRPTTLAELLALREEFPTAKLIAGASEVQIEMRIRGDLHPVVIFVNDIPELKTFQYIPGKGALIGANLSLSDLEYHLEELISELGPEKSQVFMAITEQLKYFAGRQIRNVGTPAGNIMTASPIADLNPILVAADARLYFEGREPAERTMGDFENPFFTGYRKTTAPDGATLVRVLIPESTPKEVVRAYKQAKRKDDDISIVTACMRATVVDGVFKKVSLAYGGVAPITVLAKSSLKIVGEPVDDNVLGIILNELDQEFKLPYSVPGGMAVFRRSLILSFFYKFLQSAKQMTGGSIDMDSLAEVTRNHPIGVRDLDNDYEQRILGKAEMHLSALKQVTGEAIYVDDMPPFHNEVHAVQVMSTKARAKIANVDTSAALELPGVIGYVDVNDVPGHNTWGIFPFGKDYFFADGEVHYVGQTIGVICATDRETAARASRLVKVEYYDEEEPIVTIEQAIERKSFFEIISKVDNDGVDEAFEKAHRVLKGQSRMGAQEHFYLETQGCIVVPQEGREYKVYASSQNPRESQALVAEALNIPASLVVAHVKRLGGGFGGKETRACHYNGIAAICAHKFKRPVRFILSRSEDMQQAGQRHPFLCNWEVALDENNKFVGLKAEMYANAGYSMDLTKGVIDRAVLHIDNCYDFGKVRASATPCKTNIASNTAYRGFGGPQGMFFAESIIYEVADALKVDPDDLRRINYYPEKNGVTPYGQNMGEDFTASLMARQLMEEVNYDQLRIEVEEFNAKSKWIKRGLAHVPTKFGIAFGVQFLNQAGALVHIYVDGSILLTHGGTEMGQGLHTKMAMIAAQELGVSLDEVFISETATNTVANASPSAASASADLNGMAVKNACDQLNERLKPYREKLGPNATMNQMAFAAYKDRVNLSANGFYKTPDIIEALNTPGGGQAFSYYTQGNSITMVEVNTLTGDWANLRTDIKMDIGRTLNLAIDYGQIEGAFVQGQGLFTMEESLWLQTGAIFTRGPGAYKIPGFSDIPQHFNVSVLRGRDFHHLKSIHRSKGIGEPPLFLGCSAFFAIRDALKYAREDRNLAMLQGIDAPMTTERIRVAVGDELLAKAQVEVVGPAFTVRS</sequence>
<dbReference type="InterPro" id="IPR037165">
    <property type="entry name" value="AldOxase/xan_DH_Mopterin-bd_sf"/>
</dbReference>
<feature type="binding site" evidence="15">
    <location>
        <position position="50"/>
    </location>
    <ligand>
        <name>[2Fe-2S] cluster</name>
        <dbReference type="ChEBI" id="CHEBI:190135"/>
        <label>1</label>
    </ligand>
</feature>
<evidence type="ECO:0000256" key="12">
    <source>
        <dbReference type="ARBA" id="ARBA00034078"/>
    </source>
</evidence>
<comment type="caution">
    <text evidence="18">The sequence shown here is derived from an EMBL/GenBank/DDBJ whole genome shotgun (WGS) entry which is preliminary data.</text>
</comment>
<feature type="binding site" evidence="14">
    <location>
        <position position="465"/>
    </location>
    <ligand>
        <name>FAD</name>
        <dbReference type="ChEBI" id="CHEBI:57692"/>
    </ligand>
</feature>
<feature type="binding site" evidence="15">
    <location>
        <position position="958"/>
    </location>
    <ligand>
        <name>Mo-molybdopterin</name>
        <dbReference type="ChEBI" id="CHEBI:71302"/>
    </ligand>
    <ligandPart>
        <name>Mo</name>
        <dbReference type="ChEBI" id="CHEBI:28685"/>
    </ligandPart>
</feature>
<keyword evidence="5 15" id="KW-0001">2Fe-2S</keyword>
<dbReference type="CDD" id="cd00207">
    <property type="entry name" value="fer2"/>
    <property type="match status" value="1"/>
</dbReference>
<dbReference type="OrthoDB" id="8300278at2759"/>
<reference evidence="18 19" key="1">
    <citation type="submission" date="2017-04" db="EMBL/GenBank/DDBJ databases">
        <title>Genome sequencing of [Candida] sorbophila.</title>
        <authorList>
            <person name="Ahn J.O."/>
        </authorList>
    </citation>
    <scope>NUCLEOTIDE SEQUENCE [LARGE SCALE GENOMIC DNA]</scope>
    <source>
        <strain evidence="18 19">DS02</strain>
    </source>
</reference>
<dbReference type="SUPFAM" id="SSF56176">
    <property type="entry name" value="FAD-binding/transporter-associated domain-like"/>
    <property type="match status" value="1"/>
</dbReference>
<dbReference type="SMART" id="SM01092">
    <property type="entry name" value="CO_deh_flav_C"/>
    <property type="match status" value="1"/>
</dbReference>
<dbReference type="SUPFAM" id="SSF47741">
    <property type="entry name" value="CO dehydrogenase ISP C-domain like"/>
    <property type="match status" value="1"/>
</dbReference>
<evidence type="ECO:0000256" key="14">
    <source>
        <dbReference type="PIRSR" id="PIRSR000127-2"/>
    </source>
</evidence>
<comment type="cofactor">
    <cofactor evidence="12">
        <name>[2Fe-2S] cluster</name>
        <dbReference type="ChEBI" id="CHEBI:190135"/>
    </cofactor>
</comment>
<feature type="binding site" evidence="15">
    <location>
        <position position="114"/>
    </location>
    <ligand>
        <name>[2Fe-2S] cluster</name>
        <dbReference type="ChEBI" id="CHEBI:190135"/>
        <label>2</label>
    </ligand>
</feature>